<sequence>MEKYRYCRFLVQDKDISVIKFALGRVDEGNIGKKTAILQPPWITILSALHR</sequence>
<reference evidence="1" key="2">
    <citation type="journal article" date="2023" name="Int. J. Mol. Sci.">
        <title>De Novo Assembly and Annotation of 11 Diverse Shrub Willow (Salix) Genomes Reveals Novel Gene Organization in Sex-Linked Regions.</title>
        <authorList>
            <person name="Hyden B."/>
            <person name="Feng K."/>
            <person name="Yates T.B."/>
            <person name="Jawdy S."/>
            <person name="Cereghino C."/>
            <person name="Smart L.B."/>
            <person name="Muchero W."/>
        </authorList>
    </citation>
    <scope>NUCLEOTIDE SEQUENCE</scope>
    <source>
        <tissue evidence="1">Shoot tip</tissue>
    </source>
</reference>
<comment type="caution">
    <text evidence="1">The sequence shown here is derived from an EMBL/GenBank/DDBJ whole genome shotgun (WGS) entry which is preliminary data.</text>
</comment>
<proteinExistence type="predicted"/>
<accession>A0ABQ9AIJ7</accession>
<evidence type="ECO:0000313" key="2">
    <source>
        <dbReference type="Proteomes" id="UP001141253"/>
    </source>
</evidence>
<protein>
    <submittedName>
        <fullName evidence="1">Uncharacterized protein</fullName>
    </submittedName>
</protein>
<dbReference type="EMBL" id="JAPFFI010000020">
    <property type="protein sequence ID" value="KAJ6340349.1"/>
    <property type="molecule type" value="Genomic_DNA"/>
</dbReference>
<keyword evidence="2" id="KW-1185">Reference proteome</keyword>
<evidence type="ECO:0000313" key="1">
    <source>
        <dbReference type="EMBL" id="KAJ6340349.1"/>
    </source>
</evidence>
<name>A0ABQ9AIJ7_9ROSI</name>
<dbReference type="Proteomes" id="UP001141253">
    <property type="component" value="Chromosome 15W"/>
</dbReference>
<gene>
    <name evidence="1" type="ORF">OIU77_008164</name>
</gene>
<reference evidence="1" key="1">
    <citation type="submission" date="2022-10" db="EMBL/GenBank/DDBJ databases">
        <authorList>
            <person name="Hyden B.L."/>
            <person name="Feng K."/>
            <person name="Yates T."/>
            <person name="Jawdy S."/>
            <person name="Smart L.B."/>
            <person name="Muchero W."/>
        </authorList>
    </citation>
    <scope>NUCLEOTIDE SEQUENCE</scope>
    <source>
        <tissue evidence="1">Shoot tip</tissue>
    </source>
</reference>
<organism evidence="1 2">
    <name type="scientific">Salix suchowensis</name>
    <dbReference type="NCBI Taxonomy" id="1278906"/>
    <lineage>
        <taxon>Eukaryota</taxon>
        <taxon>Viridiplantae</taxon>
        <taxon>Streptophyta</taxon>
        <taxon>Embryophyta</taxon>
        <taxon>Tracheophyta</taxon>
        <taxon>Spermatophyta</taxon>
        <taxon>Magnoliopsida</taxon>
        <taxon>eudicotyledons</taxon>
        <taxon>Gunneridae</taxon>
        <taxon>Pentapetalae</taxon>
        <taxon>rosids</taxon>
        <taxon>fabids</taxon>
        <taxon>Malpighiales</taxon>
        <taxon>Salicaceae</taxon>
        <taxon>Saliceae</taxon>
        <taxon>Salix</taxon>
    </lineage>
</organism>